<dbReference type="PANTHER" id="PTHR43431">
    <property type="entry name" value="OXIDOREDUCTASE, SHORT CHAIN DEHYDROGENASE/REDUCTASE FAMILY (AFU_ORTHOLOGUE AFUA_5G14000)"/>
    <property type="match status" value="1"/>
</dbReference>
<dbReference type="EMBL" id="JAVIJC010000061">
    <property type="protein sequence ID" value="MDX8496410.1"/>
    <property type="molecule type" value="Genomic_DNA"/>
</dbReference>
<dbReference type="Proteomes" id="UP001271249">
    <property type="component" value="Unassembled WGS sequence"/>
</dbReference>
<comment type="caution">
    <text evidence="1">The sequence shown here is derived from an EMBL/GenBank/DDBJ whole genome shotgun (WGS) entry which is preliminary data.</text>
</comment>
<dbReference type="Gene3D" id="3.40.50.720">
    <property type="entry name" value="NAD(P)-binding Rossmann-like Domain"/>
    <property type="match status" value="1"/>
</dbReference>
<evidence type="ECO:0000313" key="1">
    <source>
        <dbReference type="EMBL" id="MDX8496410.1"/>
    </source>
</evidence>
<dbReference type="PRINTS" id="PR00081">
    <property type="entry name" value="GDHRDH"/>
</dbReference>
<reference evidence="1 2" key="1">
    <citation type="submission" date="2023-08" db="EMBL/GenBank/DDBJ databases">
        <title>Implementing the SeqCode for naming new Mesorhizobium species isolated from Vachellia karroo root nodules.</title>
        <authorList>
            <person name="Van Lill M."/>
        </authorList>
    </citation>
    <scope>NUCLEOTIDE SEQUENCE [LARGE SCALE GENOMIC DNA]</scope>
    <source>
        <strain evidence="1 2">VK22B</strain>
    </source>
</reference>
<keyword evidence="2" id="KW-1185">Reference proteome</keyword>
<dbReference type="Pfam" id="PF00106">
    <property type="entry name" value="adh_short"/>
    <property type="match status" value="1"/>
</dbReference>
<dbReference type="PANTHER" id="PTHR43431:SF1">
    <property type="entry name" value="OS08G0476300 PROTEIN"/>
    <property type="match status" value="1"/>
</dbReference>
<accession>A0ABU4ZB14</accession>
<dbReference type="InterPro" id="IPR036291">
    <property type="entry name" value="NAD(P)-bd_dom_sf"/>
</dbReference>
<dbReference type="SUPFAM" id="SSF51735">
    <property type="entry name" value="NAD(P)-binding Rossmann-fold domains"/>
    <property type="match status" value="1"/>
</dbReference>
<protein>
    <submittedName>
        <fullName evidence="1">SDR family NAD(P)-dependent oxidoreductase</fullName>
    </submittedName>
</protein>
<name>A0ABU4ZB14_9HYPH</name>
<organism evidence="1 2">
    <name type="scientific">Mesorhizobium captivum</name>
    <dbReference type="NCBI Taxonomy" id="3072319"/>
    <lineage>
        <taxon>Bacteria</taxon>
        <taxon>Pseudomonadati</taxon>
        <taxon>Pseudomonadota</taxon>
        <taxon>Alphaproteobacteria</taxon>
        <taxon>Hyphomicrobiales</taxon>
        <taxon>Phyllobacteriaceae</taxon>
        <taxon>Mesorhizobium</taxon>
    </lineage>
</organism>
<dbReference type="RefSeq" id="WP_320230099.1">
    <property type="nucleotide sequence ID" value="NZ_JAVIJB010000067.1"/>
</dbReference>
<dbReference type="InterPro" id="IPR002347">
    <property type="entry name" value="SDR_fam"/>
</dbReference>
<sequence length="216" mass="22896">MSDTYALIVGAGPGLGLAIARRFGAEFGRVALFARSLENLGSLAKTLEGERIETLVRSVDAADLPALDATTREVISAWGAPEAVIYHGAAAAPNRPLDLLPTQFARELTVNVVGAQLVASVAAKSMPKGTILFTGGGFAMYPNADMASLSAGKAALKNLTESAAPDLAERGIHLTVINICGYVEPAGRFSTRAIAEKYWDIHTQAREDWAFEFNYV</sequence>
<proteinExistence type="predicted"/>
<gene>
    <name evidence="1" type="ORF">RFN29_33350</name>
</gene>
<evidence type="ECO:0000313" key="2">
    <source>
        <dbReference type="Proteomes" id="UP001271249"/>
    </source>
</evidence>